<keyword evidence="2" id="KW-0472">Membrane</keyword>
<accession>A0ABY2JAR2</accession>
<evidence type="ECO:0000313" key="4">
    <source>
        <dbReference type="EMBL" id="TFD00709.1"/>
    </source>
</evidence>
<evidence type="ECO:0000256" key="1">
    <source>
        <dbReference type="SAM" id="MobiDB-lite"/>
    </source>
</evidence>
<dbReference type="PANTHER" id="PTHR33392:SF6">
    <property type="entry name" value="POLYISOPRENYL-TEICHOIC ACID--PEPTIDOGLYCAN TEICHOIC ACID TRANSFERASE TAGU"/>
    <property type="match status" value="1"/>
</dbReference>
<proteinExistence type="predicted"/>
<feature type="region of interest" description="Disordered" evidence="1">
    <location>
        <begin position="67"/>
        <end position="92"/>
    </location>
</feature>
<sequence length="191" mass="19627">MPTSYAKDRFDHLPHPLDRVGAHRAPGKKGRRWIAFWWALGATVVLVGAGVAGLAMLNSSLNFELPGTSTAPSTAETSDPASTAEAPVPGPAATVDPTLAVTVLNGTAGEGVARSVGELLEAEGWTLGELDNASTEDVPTTIVYYADETLEGAARGVAASLPGSEVLLSSEFADSAAPLTVVVGNDYQPLE</sequence>
<reference evidence="4 5" key="1">
    <citation type="submission" date="2019-03" db="EMBL/GenBank/DDBJ databases">
        <title>Genomics of glacier-inhabiting Cryobacterium strains.</title>
        <authorList>
            <person name="Liu Q."/>
            <person name="Xin Y.-H."/>
        </authorList>
    </citation>
    <scope>NUCLEOTIDE SEQUENCE [LARGE SCALE GENOMIC DNA]</scope>
    <source>
        <strain evidence="4 5">TMT4-23</strain>
    </source>
</reference>
<comment type="caution">
    <text evidence="4">The sequence shown here is derived from an EMBL/GenBank/DDBJ whole genome shotgun (WGS) entry which is preliminary data.</text>
</comment>
<evidence type="ECO:0000256" key="2">
    <source>
        <dbReference type="SAM" id="Phobius"/>
    </source>
</evidence>
<protein>
    <submittedName>
        <fullName evidence="4">LytR family transcriptional regulator</fullName>
    </submittedName>
</protein>
<dbReference type="RefSeq" id="WP_134362231.1">
    <property type="nucleotide sequence ID" value="NZ_SOGJ01000010.1"/>
</dbReference>
<dbReference type="EMBL" id="SOGJ01000010">
    <property type="protein sequence ID" value="TFD00709.1"/>
    <property type="molecule type" value="Genomic_DNA"/>
</dbReference>
<feature type="transmembrane region" description="Helical" evidence="2">
    <location>
        <begin position="34"/>
        <end position="57"/>
    </location>
</feature>
<feature type="compositionally biased region" description="Polar residues" evidence="1">
    <location>
        <begin position="67"/>
        <end position="81"/>
    </location>
</feature>
<dbReference type="Proteomes" id="UP000298355">
    <property type="component" value="Unassembled WGS sequence"/>
</dbReference>
<evidence type="ECO:0000259" key="3">
    <source>
        <dbReference type="Pfam" id="PF13399"/>
    </source>
</evidence>
<dbReference type="InterPro" id="IPR027381">
    <property type="entry name" value="LytR/CpsA/Psr_C"/>
</dbReference>
<dbReference type="InterPro" id="IPR050922">
    <property type="entry name" value="LytR/CpsA/Psr_CW_biosynth"/>
</dbReference>
<dbReference type="Gene3D" id="3.30.70.2390">
    <property type="match status" value="1"/>
</dbReference>
<evidence type="ECO:0000313" key="5">
    <source>
        <dbReference type="Proteomes" id="UP000298355"/>
    </source>
</evidence>
<gene>
    <name evidence="4" type="ORF">E3O65_02775</name>
</gene>
<organism evidence="4 5">
    <name type="scientific">Cryobacterium breve</name>
    <dbReference type="NCBI Taxonomy" id="1259258"/>
    <lineage>
        <taxon>Bacteria</taxon>
        <taxon>Bacillati</taxon>
        <taxon>Actinomycetota</taxon>
        <taxon>Actinomycetes</taxon>
        <taxon>Micrococcales</taxon>
        <taxon>Microbacteriaceae</taxon>
        <taxon>Cryobacterium</taxon>
    </lineage>
</organism>
<name>A0ABY2JAR2_9MICO</name>
<dbReference type="Pfam" id="PF13399">
    <property type="entry name" value="LytR_C"/>
    <property type="match status" value="1"/>
</dbReference>
<keyword evidence="2" id="KW-1133">Transmembrane helix</keyword>
<keyword evidence="2" id="KW-0812">Transmembrane</keyword>
<dbReference type="PANTHER" id="PTHR33392">
    <property type="entry name" value="POLYISOPRENYL-TEICHOIC ACID--PEPTIDOGLYCAN TEICHOIC ACID TRANSFERASE TAGU"/>
    <property type="match status" value="1"/>
</dbReference>
<keyword evidence="5" id="KW-1185">Reference proteome</keyword>
<feature type="domain" description="LytR/CpsA/Psr regulator C-terminal" evidence="3">
    <location>
        <begin position="99"/>
        <end position="187"/>
    </location>
</feature>